<evidence type="ECO:0000313" key="3">
    <source>
        <dbReference type="Proteomes" id="UP001596492"/>
    </source>
</evidence>
<feature type="domain" description="FAD-binding" evidence="1">
    <location>
        <begin position="11"/>
        <end position="340"/>
    </location>
</feature>
<sequence>MQNESNPNEACDVAIIGAGPSGAIAASILVQKGWNVKVFERQHFPRFSIGESLLPHCVEFIEQAGLLSDIEAEGFQFKDGAAFAMDSKYEDIYFPDKSSPGPGTVYQVRREIFDKVLIDGAQAKGADVSFGETVLAFNSTSEDLPDHAQLHISNEAGEARVVNARFVIDASGFGRVLPRLLDLETPSDQTVRRACFKHVTDNITHPDFDRNKILISVHPDDPKVWLWLIPLADGLSSIGVVGGAQTLEAAGADAEERLEYYVRTSGLMADFLKDAVEARPATELVGFSANVKQLYGERYALLGNAAEFLDPVFSSGVTIAMKSASLAAGLIDQQLRGEEVDWHEDFDVELKRGVEAFRACVNAWYDGLLQRMIFMDGRSEDITRHFTAILAGYAWDQKNPIVKDPKRFFKLMDALTKADI</sequence>
<dbReference type="PRINTS" id="PR00420">
    <property type="entry name" value="RNGMNOXGNASE"/>
</dbReference>
<reference evidence="3" key="1">
    <citation type="journal article" date="2019" name="Int. J. Syst. Evol. Microbiol.">
        <title>The Global Catalogue of Microorganisms (GCM) 10K type strain sequencing project: providing services to taxonomists for standard genome sequencing and annotation.</title>
        <authorList>
            <consortium name="The Broad Institute Genomics Platform"/>
            <consortium name="The Broad Institute Genome Sequencing Center for Infectious Disease"/>
            <person name="Wu L."/>
            <person name="Ma J."/>
        </authorList>
    </citation>
    <scope>NUCLEOTIDE SEQUENCE [LARGE SCALE GENOMIC DNA]</scope>
    <source>
        <strain evidence="3">CCUG 51308</strain>
    </source>
</reference>
<dbReference type="PANTHER" id="PTHR43747">
    <property type="entry name" value="FAD-BINDING PROTEIN"/>
    <property type="match status" value="1"/>
</dbReference>
<keyword evidence="2" id="KW-0560">Oxidoreductase</keyword>
<dbReference type="InterPro" id="IPR002938">
    <property type="entry name" value="FAD-bd"/>
</dbReference>
<dbReference type="SUPFAM" id="SSF51905">
    <property type="entry name" value="FAD/NAD(P)-binding domain"/>
    <property type="match status" value="1"/>
</dbReference>
<evidence type="ECO:0000259" key="1">
    <source>
        <dbReference type="Pfam" id="PF01494"/>
    </source>
</evidence>
<keyword evidence="3" id="KW-1185">Reference proteome</keyword>
<proteinExistence type="predicted"/>
<dbReference type="Proteomes" id="UP001596492">
    <property type="component" value="Unassembled WGS sequence"/>
</dbReference>
<evidence type="ECO:0000313" key="2">
    <source>
        <dbReference type="EMBL" id="MFC7290852.1"/>
    </source>
</evidence>
<protein>
    <submittedName>
        <fullName evidence="2">NAD(P)/FAD-dependent oxidoreductase</fullName>
        <ecNumber evidence="2">1.-.-.-</ecNumber>
    </submittedName>
</protein>
<organism evidence="2 3">
    <name type="scientific">Hirschia litorea</name>
    <dbReference type="NCBI Taxonomy" id="1199156"/>
    <lineage>
        <taxon>Bacteria</taxon>
        <taxon>Pseudomonadati</taxon>
        <taxon>Pseudomonadota</taxon>
        <taxon>Alphaproteobacteria</taxon>
        <taxon>Hyphomonadales</taxon>
        <taxon>Hyphomonadaceae</taxon>
        <taxon>Hirschia</taxon>
    </lineage>
</organism>
<dbReference type="Pfam" id="PF01494">
    <property type="entry name" value="FAD_binding_3"/>
    <property type="match status" value="1"/>
</dbReference>
<dbReference type="EC" id="1.-.-.-" evidence="2"/>
<gene>
    <name evidence="2" type="ORF">ACFQS8_04440</name>
</gene>
<dbReference type="RefSeq" id="WP_382166056.1">
    <property type="nucleotide sequence ID" value="NZ_JBHTBR010000002.1"/>
</dbReference>
<dbReference type="Gene3D" id="3.50.50.60">
    <property type="entry name" value="FAD/NAD(P)-binding domain"/>
    <property type="match status" value="1"/>
</dbReference>
<accession>A0ABW2IJ39</accession>
<dbReference type="PANTHER" id="PTHR43747:SF1">
    <property type="entry name" value="SLR1998 PROTEIN"/>
    <property type="match status" value="1"/>
</dbReference>
<comment type="caution">
    <text evidence="2">The sequence shown here is derived from an EMBL/GenBank/DDBJ whole genome shotgun (WGS) entry which is preliminary data.</text>
</comment>
<dbReference type="GO" id="GO:0016491">
    <property type="term" value="F:oxidoreductase activity"/>
    <property type="evidence" value="ECO:0007669"/>
    <property type="project" value="UniProtKB-KW"/>
</dbReference>
<dbReference type="InterPro" id="IPR036188">
    <property type="entry name" value="FAD/NAD-bd_sf"/>
</dbReference>
<dbReference type="InterPro" id="IPR050816">
    <property type="entry name" value="Flavin-dep_Halogenase_NPB"/>
</dbReference>
<dbReference type="EMBL" id="JBHTBR010000002">
    <property type="protein sequence ID" value="MFC7290852.1"/>
    <property type="molecule type" value="Genomic_DNA"/>
</dbReference>
<name>A0ABW2IJ39_9PROT</name>